<dbReference type="EMBL" id="WSZK01000036">
    <property type="protein sequence ID" value="MWG36470.1"/>
    <property type="molecule type" value="Genomic_DNA"/>
</dbReference>
<name>A0A6B0GP47_9EURY</name>
<dbReference type="Proteomes" id="UP000451471">
    <property type="component" value="Unassembled WGS sequence"/>
</dbReference>
<dbReference type="AlphaFoldDB" id="A0A6B0GP47"/>
<comment type="caution">
    <text evidence="1">The sequence shown here is derived from an EMBL/GenBank/DDBJ whole genome shotgun (WGS) entry which is preliminary data.</text>
</comment>
<organism evidence="1 2">
    <name type="scientific">Halomarina oriensis</name>
    <dbReference type="NCBI Taxonomy" id="671145"/>
    <lineage>
        <taxon>Archaea</taxon>
        <taxon>Methanobacteriati</taxon>
        <taxon>Methanobacteriota</taxon>
        <taxon>Stenosarchaea group</taxon>
        <taxon>Halobacteria</taxon>
        <taxon>Halobacteriales</taxon>
        <taxon>Natronomonadaceae</taxon>
        <taxon>Halomarina</taxon>
    </lineage>
</organism>
<gene>
    <name evidence="1" type="ORF">GQS65_18600</name>
</gene>
<proteinExistence type="predicted"/>
<protein>
    <submittedName>
        <fullName evidence="1">Uncharacterized protein</fullName>
    </submittedName>
</protein>
<evidence type="ECO:0000313" key="2">
    <source>
        <dbReference type="Proteomes" id="UP000451471"/>
    </source>
</evidence>
<evidence type="ECO:0000313" key="1">
    <source>
        <dbReference type="EMBL" id="MWG36470.1"/>
    </source>
</evidence>
<accession>A0A6B0GP47</accession>
<sequence>MLPYPAQQRLLAQAPDEYTLQYALDDGSYEGAFDIDSWWAREDLDPDDDASPVDYPALVFDIQRAAVLSSAQSIGDTLGYVDADDPAQLDELRGRRVYDEVSVTMLTAGHHEPTATSAGERIKQLVPPVYRHFAFTVPRTLRTAGDAPGEIPLTIRQGDVGEPVNVSELRANTEVAGYQFTLTCRYLLTDVATLDAVAGFDIQPSEGVHGGERTVEIRYEP</sequence>
<dbReference type="RefSeq" id="WP_158206126.1">
    <property type="nucleotide sequence ID" value="NZ_WSZK01000036.1"/>
</dbReference>
<keyword evidence="2" id="KW-1185">Reference proteome</keyword>
<reference evidence="1 2" key="1">
    <citation type="submission" date="2019-12" db="EMBL/GenBank/DDBJ databases">
        <title>Halocatena pleomorpha gen. nov. sp. nov., an extremely halophilic archaeon of family Halobacteriaceae isolated from saltpan soil.</title>
        <authorList>
            <person name="Pal Y."/>
            <person name="Verma A."/>
            <person name="Krishnamurthi S."/>
            <person name="Kumar P."/>
        </authorList>
    </citation>
    <scope>NUCLEOTIDE SEQUENCE [LARGE SCALE GENOMIC DNA]</scope>
    <source>
        <strain evidence="1 2">JCM 16495</strain>
    </source>
</reference>